<comment type="caution">
    <text evidence="2">The sequence shown here is derived from an EMBL/GenBank/DDBJ whole genome shotgun (WGS) entry which is preliminary data.</text>
</comment>
<accession>A0AAI8VZG7</accession>
<evidence type="ECO:0000313" key="2">
    <source>
        <dbReference type="EMBL" id="CAJ2513906.1"/>
    </source>
</evidence>
<protein>
    <submittedName>
        <fullName evidence="2">Uu.00g020250.m01.CDS01</fullName>
    </submittedName>
</protein>
<keyword evidence="3" id="KW-1185">Reference proteome</keyword>
<evidence type="ECO:0000313" key="3">
    <source>
        <dbReference type="Proteomes" id="UP001295740"/>
    </source>
</evidence>
<reference evidence="2" key="1">
    <citation type="submission" date="2023-10" db="EMBL/GenBank/DDBJ databases">
        <authorList>
            <person name="Hackl T."/>
        </authorList>
    </citation>
    <scope>NUCLEOTIDE SEQUENCE</scope>
</reference>
<evidence type="ECO:0000256" key="1">
    <source>
        <dbReference type="SAM" id="SignalP"/>
    </source>
</evidence>
<name>A0AAI8VZG7_9PEZI</name>
<dbReference type="AlphaFoldDB" id="A0AAI8VZG7"/>
<sequence>MRAHPLAVCIAGQIPLLPAFVIVPPASSLDCLELQVKLALQHLWRVGIEKQVQLMSSPVAYFSSTQSSAEMKRKASLAATACIVVHTWLAASGDDHEDETVPDLWDRKKNLAYRSYGGDGDIAKSVHALPKWEVLKGFDVDESETSAYLSFIFSRRLRSCRDRLAWSRMHIRTSRRSLTDLCSCVPPKSVKGSAYSMSSSKIMMGYSSIPPQSWIECALRSGGVVGHHGIRQQSVTASLVKMTSRRSAVMELDAARPKTTYAESLWVEADMPSAMGAVVPCRLLWDSHGSRLALVAGRLAHHGITRSFNLGGPKRLIAGSQVGVALTSTLFFRFVSASAFRFVVEGNGQSCRKRFEYETLRCFVHKTQQEKKEILVVYQWHQDLLSMSL</sequence>
<feature type="signal peptide" evidence="1">
    <location>
        <begin position="1"/>
        <end position="19"/>
    </location>
</feature>
<feature type="chain" id="PRO_5042618922" evidence="1">
    <location>
        <begin position="20"/>
        <end position="389"/>
    </location>
</feature>
<organism evidence="2 3">
    <name type="scientific">Anthostomella pinea</name>
    <dbReference type="NCBI Taxonomy" id="933095"/>
    <lineage>
        <taxon>Eukaryota</taxon>
        <taxon>Fungi</taxon>
        <taxon>Dikarya</taxon>
        <taxon>Ascomycota</taxon>
        <taxon>Pezizomycotina</taxon>
        <taxon>Sordariomycetes</taxon>
        <taxon>Xylariomycetidae</taxon>
        <taxon>Xylariales</taxon>
        <taxon>Xylariaceae</taxon>
        <taxon>Anthostomella</taxon>
    </lineage>
</organism>
<dbReference type="Proteomes" id="UP001295740">
    <property type="component" value="Unassembled WGS sequence"/>
</dbReference>
<gene>
    <name evidence="2" type="ORF">KHLLAP_LOCUS14374</name>
</gene>
<dbReference type="EMBL" id="CAUWAG010000020">
    <property type="protein sequence ID" value="CAJ2513906.1"/>
    <property type="molecule type" value="Genomic_DNA"/>
</dbReference>
<keyword evidence="1" id="KW-0732">Signal</keyword>
<proteinExistence type="predicted"/>